<proteinExistence type="predicted"/>
<evidence type="ECO:0000256" key="2">
    <source>
        <dbReference type="PROSITE-ProRule" id="PRU00335"/>
    </source>
</evidence>
<dbReference type="AlphaFoldDB" id="A0A4U8W1W9"/>
<dbReference type="Gene3D" id="1.10.357.10">
    <property type="entry name" value="Tetracycline Repressor, domain 2"/>
    <property type="match status" value="1"/>
</dbReference>
<dbReference type="SUPFAM" id="SSF46689">
    <property type="entry name" value="Homeodomain-like"/>
    <property type="match status" value="1"/>
</dbReference>
<dbReference type="PANTHER" id="PTHR30055:SF219">
    <property type="entry name" value="TRANSCRIPTIONAL REGULATORY PROTEIN"/>
    <property type="match status" value="1"/>
</dbReference>
<dbReference type="GO" id="GO:0000976">
    <property type="term" value="F:transcription cis-regulatory region binding"/>
    <property type="evidence" value="ECO:0007669"/>
    <property type="project" value="TreeGrafter"/>
</dbReference>
<accession>A0A4U8W1W9</accession>
<feature type="domain" description="HTH tetR-type" evidence="3">
    <location>
        <begin position="19"/>
        <end position="79"/>
    </location>
</feature>
<evidence type="ECO:0000259" key="3">
    <source>
        <dbReference type="PROSITE" id="PS50977"/>
    </source>
</evidence>
<dbReference type="Pfam" id="PF17940">
    <property type="entry name" value="TetR_C_31"/>
    <property type="match status" value="1"/>
</dbReference>
<dbReference type="InterPro" id="IPR036271">
    <property type="entry name" value="Tet_transcr_reg_TetR-rel_C_sf"/>
</dbReference>
<keyword evidence="1 2" id="KW-0238">DNA-binding</keyword>
<dbReference type="PROSITE" id="PS50977">
    <property type="entry name" value="HTH_TETR_2"/>
    <property type="match status" value="1"/>
</dbReference>
<feature type="DNA-binding region" description="H-T-H motif" evidence="2">
    <location>
        <begin position="42"/>
        <end position="61"/>
    </location>
</feature>
<dbReference type="PANTHER" id="PTHR30055">
    <property type="entry name" value="HTH-TYPE TRANSCRIPTIONAL REGULATOR RUTR"/>
    <property type="match status" value="1"/>
</dbReference>
<name>A0A4U8W1W9_9NOCA</name>
<dbReference type="Pfam" id="PF00440">
    <property type="entry name" value="TetR_N"/>
    <property type="match status" value="1"/>
</dbReference>
<evidence type="ECO:0000313" key="5">
    <source>
        <dbReference type="Proteomes" id="UP000290439"/>
    </source>
</evidence>
<protein>
    <submittedName>
        <fullName evidence="4">HTH-type transcriptional repressor AcnR</fullName>
    </submittedName>
</protein>
<gene>
    <name evidence="4" type="primary">acnR_3</name>
    <name evidence="4" type="ORF">NCTC10797_03842</name>
</gene>
<reference evidence="4 5" key="1">
    <citation type="submission" date="2019-02" db="EMBL/GenBank/DDBJ databases">
        <authorList>
            <consortium name="Pathogen Informatics"/>
        </authorList>
    </citation>
    <scope>NUCLEOTIDE SEQUENCE [LARGE SCALE GENOMIC DNA]</scope>
    <source>
        <strain evidence="4 5">3012STDY6756504</strain>
    </source>
</reference>
<dbReference type="InterPro" id="IPR050109">
    <property type="entry name" value="HTH-type_TetR-like_transc_reg"/>
</dbReference>
<dbReference type="EMBL" id="LR215973">
    <property type="protein sequence ID" value="VFB00051.1"/>
    <property type="molecule type" value="Genomic_DNA"/>
</dbReference>
<evidence type="ECO:0000256" key="1">
    <source>
        <dbReference type="ARBA" id="ARBA00023125"/>
    </source>
</evidence>
<dbReference type="SUPFAM" id="SSF48498">
    <property type="entry name" value="Tetracyclin repressor-like, C-terminal domain"/>
    <property type="match status" value="1"/>
</dbReference>
<evidence type="ECO:0000313" key="4">
    <source>
        <dbReference type="EMBL" id="VFB00051.1"/>
    </source>
</evidence>
<dbReference type="Proteomes" id="UP000290439">
    <property type="component" value="Chromosome"/>
</dbReference>
<dbReference type="InterPro" id="IPR001647">
    <property type="entry name" value="HTH_TetR"/>
</dbReference>
<dbReference type="GO" id="GO:0003700">
    <property type="term" value="F:DNA-binding transcription factor activity"/>
    <property type="evidence" value="ECO:0007669"/>
    <property type="project" value="TreeGrafter"/>
</dbReference>
<sequence>MFETDVTNVRQPTCYGAEVGTREDLLEAAKTCLAERGYARTTVRDIVAASGTNLAAINYHFGTRDALLNQAMMESSGDAVQQILDSLPGNPEDRAAQLDAFLGSLIGSFRQNPGVWSANMESLAQALHSSELRAEISAAQERARRALAQFGQADPDDAVGAVMHTLICGLLVQWVIDPDGVPAPEQLTAGLRALTDRLATPPR</sequence>
<organism evidence="4 5">
    <name type="scientific">Nocardia cyriacigeorgica</name>
    <dbReference type="NCBI Taxonomy" id="135487"/>
    <lineage>
        <taxon>Bacteria</taxon>
        <taxon>Bacillati</taxon>
        <taxon>Actinomycetota</taxon>
        <taxon>Actinomycetes</taxon>
        <taxon>Mycobacteriales</taxon>
        <taxon>Nocardiaceae</taxon>
        <taxon>Nocardia</taxon>
    </lineage>
</organism>
<dbReference type="InterPro" id="IPR041583">
    <property type="entry name" value="TetR_C_31"/>
</dbReference>
<dbReference type="InterPro" id="IPR009057">
    <property type="entry name" value="Homeodomain-like_sf"/>
</dbReference>
<dbReference type="PRINTS" id="PR00455">
    <property type="entry name" value="HTHTETR"/>
</dbReference>